<organism evidence="1 2">
    <name type="scientific">Panagrellus redivivus</name>
    <name type="common">Microworm</name>
    <dbReference type="NCBI Taxonomy" id="6233"/>
    <lineage>
        <taxon>Eukaryota</taxon>
        <taxon>Metazoa</taxon>
        <taxon>Ecdysozoa</taxon>
        <taxon>Nematoda</taxon>
        <taxon>Chromadorea</taxon>
        <taxon>Rhabditida</taxon>
        <taxon>Tylenchina</taxon>
        <taxon>Panagrolaimomorpha</taxon>
        <taxon>Panagrolaimoidea</taxon>
        <taxon>Panagrolaimidae</taxon>
        <taxon>Panagrellus</taxon>
    </lineage>
</organism>
<dbReference type="WBParaSite" id="Pan_g15919.t1">
    <property type="protein sequence ID" value="Pan_g15919.t1"/>
    <property type="gene ID" value="Pan_g15919"/>
</dbReference>
<sequence length="193" mass="21589">MYPHTVKRLEQCLYTTTTPDSETHQLVVVFHEQCAVTHYHGPHASFKQGDEITIYSVLDKAVQFQVTVIMIDEDHDYMLLEKHGDEFPAYPWSFESLGPGDGYYLFDITQTRSPTMKEGVVTKFCGNFLLGKHGQRSNGVAGMFKDNGWFIGISVNTPDSLKGIRGEEADPTEAKLVGAPVLISDASCYIDFD</sequence>
<accession>A0A7E4ZTA7</accession>
<reference evidence="1" key="1">
    <citation type="journal article" date="2013" name="Genetics">
        <title>The draft genome and transcriptome of Panagrellus redivivus are shaped by the harsh demands of a free-living lifestyle.</title>
        <authorList>
            <person name="Srinivasan J."/>
            <person name="Dillman A.R."/>
            <person name="Macchietto M.G."/>
            <person name="Heikkinen L."/>
            <person name="Lakso M."/>
            <person name="Fracchia K.M."/>
            <person name="Antoshechkin I."/>
            <person name="Mortazavi A."/>
            <person name="Wong G."/>
            <person name="Sternberg P.W."/>
        </authorList>
    </citation>
    <scope>NUCLEOTIDE SEQUENCE [LARGE SCALE GENOMIC DNA]</scope>
    <source>
        <strain evidence="1">MT8872</strain>
    </source>
</reference>
<evidence type="ECO:0000313" key="1">
    <source>
        <dbReference type="Proteomes" id="UP000492821"/>
    </source>
</evidence>
<proteinExistence type="predicted"/>
<reference evidence="2" key="2">
    <citation type="submission" date="2020-10" db="UniProtKB">
        <authorList>
            <consortium name="WormBaseParasite"/>
        </authorList>
    </citation>
    <scope>IDENTIFICATION</scope>
</reference>
<evidence type="ECO:0000313" key="2">
    <source>
        <dbReference type="WBParaSite" id="Pan_g15919.t1"/>
    </source>
</evidence>
<dbReference type="AlphaFoldDB" id="A0A7E4ZTA7"/>
<dbReference type="Proteomes" id="UP000492821">
    <property type="component" value="Unassembled WGS sequence"/>
</dbReference>
<name>A0A7E4ZTA7_PANRE</name>
<protein>
    <submittedName>
        <fullName evidence="2">WGS project CBMI000000000 data, contig</fullName>
    </submittedName>
</protein>
<keyword evidence="1" id="KW-1185">Reference proteome</keyword>